<accession>A8ME07</accession>
<evidence type="ECO:0000313" key="4">
    <source>
        <dbReference type="EMBL" id="ABW02013.1"/>
    </source>
</evidence>
<dbReference type="SUPFAM" id="SSF53659">
    <property type="entry name" value="Isocitrate/Isopropylmalate dehydrogenase-like"/>
    <property type="match status" value="1"/>
</dbReference>
<dbReference type="EC" id="1.1.1.262" evidence="4"/>
<organism evidence="4 5">
    <name type="scientific">Caldivirga maquilingensis (strain ATCC 700844 / DSM 13496 / JCM 10307 / IC-167)</name>
    <dbReference type="NCBI Taxonomy" id="397948"/>
    <lineage>
        <taxon>Archaea</taxon>
        <taxon>Thermoproteota</taxon>
        <taxon>Thermoprotei</taxon>
        <taxon>Thermoproteales</taxon>
        <taxon>Thermoproteaceae</taxon>
        <taxon>Caldivirga</taxon>
    </lineage>
</organism>
<dbReference type="GO" id="GO:0051287">
    <property type="term" value="F:NAD binding"/>
    <property type="evidence" value="ECO:0007669"/>
    <property type="project" value="InterPro"/>
</dbReference>
<dbReference type="PANTHER" id="PTHR30004:SF6">
    <property type="entry name" value="D-THREONATE 4-PHOSPHATE DEHYDROGENASE"/>
    <property type="match status" value="1"/>
</dbReference>
<dbReference type="Proteomes" id="UP000001137">
    <property type="component" value="Chromosome"/>
</dbReference>
<dbReference type="eggNOG" id="arCOG08631">
    <property type="taxonomic scope" value="Archaea"/>
</dbReference>
<keyword evidence="3" id="KW-0520">NAD</keyword>
<dbReference type="Pfam" id="PF04166">
    <property type="entry name" value="PdxA"/>
    <property type="match status" value="1"/>
</dbReference>
<dbReference type="HOGENOM" id="CLU_040168_0_1_2"/>
<evidence type="ECO:0000313" key="5">
    <source>
        <dbReference type="Proteomes" id="UP000001137"/>
    </source>
</evidence>
<dbReference type="NCBIfam" id="TIGR00557">
    <property type="entry name" value="pdxA"/>
    <property type="match status" value="1"/>
</dbReference>
<keyword evidence="5" id="KW-1185">Reference proteome</keyword>
<dbReference type="Gene3D" id="3.40.718.10">
    <property type="entry name" value="Isopropylmalate Dehydrogenase"/>
    <property type="match status" value="1"/>
</dbReference>
<name>A8ME07_CALMQ</name>
<dbReference type="EMBL" id="CP000852">
    <property type="protein sequence ID" value="ABW02013.1"/>
    <property type="molecule type" value="Genomic_DNA"/>
</dbReference>
<evidence type="ECO:0000256" key="1">
    <source>
        <dbReference type="ARBA" id="ARBA00022723"/>
    </source>
</evidence>
<dbReference type="RefSeq" id="WP_012186232.1">
    <property type="nucleotide sequence ID" value="NC_009954.1"/>
</dbReference>
<dbReference type="STRING" id="397948.Cmaq_1186"/>
<sequence>MPRIGVTLGDPAGIGYEIVAKALLKLSNPEVELTLIGNLEHFKRVLGMLKISDDVLNGVRFIDIPGGPFEFGKVQEEAGRVSLESVRRGVELAMAGEIDALATAPINKEAWIKAGSSYIDHTTLLQALTKSKESLTVFETRRLRILFLTRHMPLADAIKEIKAANVLNGIINASRVLKALGVRRGRIAVAALNPHAGEGGLLGREEIDEITPAVKEARVKYGIDAYGPIPADSVFHLAAQGHYDIVLSLYHDQGHIAAKTYDFKRTVSLTLGLPFLRTSVDHGTAFDIAGKGIADETSMLEAIRKAVRYANQYKRRWRKAFKETN</sequence>
<dbReference type="GO" id="GO:0046872">
    <property type="term" value="F:metal ion binding"/>
    <property type="evidence" value="ECO:0007669"/>
    <property type="project" value="UniProtKB-KW"/>
</dbReference>
<evidence type="ECO:0000256" key="3">
    <source>
        <dbReference type="ARBA" id="ARBA00023027"/>
    </source>
</evidence>
<dbReference type="InterPro" id="IPR005255">
    <property type="entry name" value="PdxA_fam"/>
</dbReference>
<protein>
    <submittedName>
        <fullName evidence="4">4-hydroxythreonine-4-phosphate dehydrogenase</fullName>
        <ecNumber evidence="4">1.1.1.262</ecNumber>
    </submittedName>
</protein>
<keyword evidence="1" id="KW-0479">Metal-binding</keyword>
<keyword evidence="2 4" id="KW-0560">Oxidoreductase</keyword>
<dbReference type="GeneID" id="5709265"/>
<evidence type="ECO:0000256" key="2">
    <source>
        <dbReference type="ARBA" id="ARBA00023002"/>
    </source>
</evidence>
<proteinExistence type="predicted"/>
<dbReference type="KEGG" id="cma:Cmaq_1186"/>
<dbReference type="OrthoDB" id="26759at2157"/>
<dbReference type="GO" id="GO:0050570">
    <property type="term" value="F:4-hydroxythreonine-4-phosphate dehydrogenase activity"/>
    <property type="evidence" value="ECO:0007669"/>
    <property type="project" value="UniProtKB-EC"/>
</dbReference>
<reference evidence="4 5" key="1">
    <citation type="submission" date="2007-10" db="EMBL/GenBank/DDBJ databases">
        <title>Complete sequence of Caldivirga maquilingensis IC-167.</title>
        <authorList>
            <consortium name="US DOE Joint Genome Institute"/>
            <person name="Copeland A."/>
            <person name="Lucas S."/>
            <person name="Lapidus A."/>
            <person name="Barry K."/>
            <person name="Glavina del Rio T."/>
            <person name="Dalin E."/>
            <person name="Tice H."/>
            <person name="Pitluck S."/>
            <person name="Saunders E."/>
            <person name="Brettin T."/>
            <person name="Bruce D."/>
            <person name="Detter J.C."/>
            <person name="Han C."/>
            <person name="Schmutz J."/>
            <person name="Larimer F."/>
            <person name="Land M."/>
            <person name="Hauser L."/>
            <person name="Kyrpides N."/>
            <person name="Ivanova N."/>
            <person name="Biddle J.F."/>
            <person name="Zhang Z."/>
            <person name="Fitz-Gibbon S.T."/>
            <person name="Lowe T.M."/>
            <person name="Saltikov C."/>
            <person name="House C.H."/>
            <person name="Richardson P."/>
        </authorList>
    </citation>
    <scope>NUCLEOTIDE SEQUENCE [LARGE SCALE GENOMIC DNA]</scope>
    <source>
        <strain evidence="5">ATCC 700844 / DSM 13496 / JCM 10307 / IC-167</strain>
    </source>
</reference>
<dbReference type="AlphaFoldDB" id="A8ME07"/>
<gene>
    <name evidence="4" type="ordered locus">Cmaq_1186</name>
</gene>
<dbReference type="PANTHER" id="PTHR30004">
    <property type="entry name" value="4-HYDROXYTHREONINE-4-PHOSPHATE DEHYDROGENASE"/>
    <property type="match status" value="1"/>
</dbReference>